<dbReference type="PANTHER" id="PTHR10194:SF60">
    <property type="entry name" value="RAS GTPASE-ACTIVATING PROTEIN RASKOL"/>
    <property type="match status" value="1"/>
</dbReference>
<dbReference type="GO" id="GO:0046580">
    <property type="term" value="P:negative regulation of Ras protein signal transduction"/>
    <property type="evidence" value="ECO:0007669"/>
    <property type="project" value="EnsemblMetazoa"/>
</dbReference>
<dbReference type="InterPro" id="IPR000008">
    <property type="entry name" value="C2_dom"/>
</dbReference>
<dbReference type="SUPFAM" id="SSF49562">
    <property type="entry name" value="C2 domain (Calcium/lipid-binding domain, CaLB)"/>
    <property type="match status" value="1"/>
</dbReference>
<dbReference type="EnsemblMetazoa" id="CJA16252.1">
    <property type="protein sequence ID" value="CJA16252.1"/>
    <property type="gene ID" value="WBGene00135456"/>
</dbReference>
<feature type="region of interest" description="Disordered" evidence="2">
    <location>
        <begin position="593"/>
        <end position="676"/>
    </location>
</feature>
<dbReference type="GO" id="GO:0007616">
    <property type="term" value="P:long-term memory"/>
    <property type="evidence" value="ECO:0007669"/>
    <property type="project" value="EnsemblMetazoa"/>
</dbReference>
<dbReference type="InterPro" id="IPR023152">
    <property type="entry name" value="RasGAP_CS"/>
</dbReference>
<keyword evidence="6" id="KW-1185">Reference proteome</keyword>
<dbReference type="CDD" id="cd04013">
    <property type="entry name" value="C2_SynGAP_like"/>
    <property type="match status" value="1"/>
</dbReference>
<dbReference type="Gene3D" id="2.60.40.150">
    <property type="entry name" value="C2 domain"/>
    <property type="match status" value="1"/>
</dbReference>
<dbReference type="SMART" id="SM00323">
    <property type="entry name" value="RasGAP"/>
    <property type="match status" value="1"/>
</dbReference>
<dbReference type="PROSITE" id="PS50004">
    <property type="entry name" value="C2"/>
    <property type="match status" value="1"/>
</dbReference>
<feature type="compositionally biased region" description="Polar residues" evidence="2">
    <location>
        <begin position="525"/>
        <end position="541"/>
    </location>
</feature>
<name>A0A8R1I439_CAEJA</name>
<organism evidence="5 6">
    <name type="scientific">Caenorhabditis japonica</name>
    <dbReference type="NCBI Taxonomy" id="281687"/>
    <lineage>
        <taxon>Eukaryota</taxon>
        <taxon>Metazoa</taxon>
        <taxon>Ecdysozoa</taxon>
        <taxon>Nematoda</taxon>
        <taxon>Chromadorea</taxon>
        <taxon>Rhabditida</taxon>
        <taxon>Rhabditina</taxon>
        <taxon>Rhabditomorpha</taxon>
        <taxon>Rhabditoidea</taxon>
        <taxon>Rhabditidae</taxon>
        <taxon>Peloderinae</taxon>
        <taxon>Caenorhabditis</taxon>
    </lineage>
</organism>
<feature type="compositionally biased region" description="Low complexity" evidence="2">
    <location>
        <begin position="844"/>
        <end position="858"/>
    </location>
</feature>
<dbReference type="Proteomes" id="UP000005237">
    <property type="component" value="Unassembled WGS sequence"/>
</dbReference>
<feature type="domain" description="C2" evidence="3">
    <location>
        <begin position="38"/>
        <end position="154"/>
    </location>
</feature>
<protein>
    <submittedName>
        <fullName evidence="5">Ras-GAP domain-containing protein</fullName>
    </submittedName>
</protein>
<dbReference type="Gene3D" id="1.10.506.10">
    <property type="entry name" value="GTPase Activation - p120gap, domain 1"/>
    <property type="match status" value="2"/>
</dbReference>
<feature type="compositionally biased region" description="Low complexity" evidence="2">
    <location>
        <begin position="648"/>
        <end position="676"/>
    </location>
</feature>
<dbReference type="InterPro" id="IPR008936">
    <property type="entry name" value="Rho_GTPase_activation_prot"/>
</dbReference>
<evidence type="ECO:0000313" key="5">
    <source>
        <dbReference type="EnsemblMetazoa" id="CJA16252.1"/>
    </source>
</evidence>
<dbReference type="InterPro" id="IPR035892">
    <property type="entry name" value="C2_domain_sf"/>
</dbReference>
<reference evidence="5" key="2">
    <citation type="submission" date="2022-06" db="UniProtKB">
        <authorList>
            <consortium name="EnsemblMetazoa"/>
        </authorList>
    </citation>
    <scope>IDENTIFICATION</scope>
    <source>
        <strain evidence="5">DF5081</strain>
    </source>
</reference>
<evidence type="ECO:0000256" key="1">
    <source>
        <dbReference type="ARBA" id="ARBA00022468"/>
    </source>
</evidence>
<evidence type="ECO:0000259" key="3">
    <source>
        <dbReference type="PROSITE" id="PS50004"/>
    </source>
</evidence>
<dbReference type="InterPro" id="IPR039360">
    <property type="entry name" value="Ras_GTPase"/>
</dbReference>
<dbReference type="SUPFAM" id="SSF48350">
    <property type="entry name" value="GTPase activation domain, GAP"/>
    <property type="match status" value="1"/>
</dbReference>
<feature type="domain" description="Ras-GAP" evidence="4">
    <location>
        <begin position="226"/>
        <end position="420"/>
    </location>
</feature>
<dbReference type="PROSITE" id="PS00509">
    <property type="entry name" value="RAS_GTPASE_ACTIV_1"/>
    <property type="match status" value="1"/>
</dbReference>
<dbReference type="GO" id="GO:0007614">
    <property type="term" value="P:short-term memory"/>
    <property type="evidence" value="ECO:0007669"/>
    <property type="project" value="EnsemblMetazoa"/>
</dbReference>
<dbReference type="GO" id="GO:0008306">
    <property type="term" value="P:associative learning"/>
    <property type="evidence" value="ECO:0007669"/>
    <property type="project" value="EnsemblMetazoa"/>
</dbReference>
<reference evidence="6" key="1">
    <citation type="submission" date="2010-08" db="EMBL/GenBank/DDBJ databases">
        <authorList>
            <consortium name="Caenorhabditis japonica Sequencing Consortium"/>
            <person name="Wilson R.K."/>
        </authorList>
    </citation>
    <scope>NUCLEOTIDE SEQUENCE [LARGE SCALE GENOMIC DNA]</scope>
    <source>
        <strain evidence="6">DF5081</strain>
    </source>
</reference>
<evidence type="ECO:0000313" key="6">
    <source>
        <dbReference type="Proteomes" id="UP000005237"/>
    </source>
</evidence>
<keyword evidence="1" id="KW-0343">GTPase activation</keyword>
<dbReference type="GO" id="GO:0005096">
    <property type="term" value="F:GTPase activator activity"/>
    <property type="evidence" value="ECO:0007669"/>
    <property type="project" value="UniProtKB-KW"/>
</dbReference>
<accession>A0A8R1I439</accession>
<evidence type="ECO:0000256" key="2">
    <source>
        <dbReference type="SAM" id="MobiDB-lite"/>
    </source>
</evidence>
<evidence type="ECO:0000259" key="4">
    <source>
        <dbReference type="PROSITE" id="PS50018"/>
    </source>
</evidence>
<sequence>MTSSQCMHYFVSISFSFPIPFYSRTCAPRSAYHCPLVSYLRKTMNPRRDLQRRTENGILIWILEAKGLPAKRKYYCELCLDKTLYARTSSKSRSDNVFWGEHFEFGMLPKIDEVCVSVFREADPKKKKDRPTLIGYVVITMDQLAGRNPVERWYTVNTTNNDTSSRIASALGAKSSSQDAPSLRIKARWQSVDILPLRAYEDLLHLLCYSYLPLCEQLEPILAVRVKEDFATSLVRVMYKQRLAKEFLCDLIMREVEQLDNDHLMFRGNSLATKAMESFMKLVADDYLQSTLSDFIKTVLQCEDSCEVDPQKLGNVSNSVLEKNRALLMRYAEVAWTKIHNNVHHIPVDLREVFAILRCRLDAQNRGALADTLISSSIFLRFLCPAILSPSLFNLVSEYPSGANARNLTLIAKTLQNLANFTKFGGKEHYMEFMNEFVEREWHRMKDFLLRISSGTQTGVERNADAVVDTGKELSLIATYLEEAWTPLLQEKNANKKALCDVKSILHDLAEYKRRPDNAAFHSPMVQQPSSDYENSPQQNVLPRHENVPAYRSTPPVGQATIMGGRSMSRPATHLLTSDDYVLSSAFQTPSLRQAGARLSDETGTSSSRTSDKTTSSAEIRDDTDSDMELENRGRGGRSRKRLPRTDASPSSSQQASSGYLSNNPSRSSYSNSSSSSPVERLAALSIANPVFGPGPSSGYNIPAEPKEVVYQKRSSPPPYDPEAHNYHYQPMQVYAVPPDCQVSPRTQAGATQANIQNRLSLPRTNPRASRNSTLLRPSVVNVPDDWDRTSDYWRDRTIEQYRNQQEMIESQAREIERLKKENLELKNQMMSTTTKIDSKRSDSGASEDSYDSLSSLDRPSRKSIVVMPN</sequence>
<dbReference type="Pfam" id="PF00616">
    <property type="entry name" value="RasGAP"/>
    <property type="match status" value="1"/>
</dbReference>
<feature type="region of interest" description="Disordered" evidence="2">
    <location>
        <begin position="828"/>
        <end position="870"/>
    </location>
</feature>
<dbReference type="InterPro" id="IPR001936">
    <property type="entry name" value="RasGAP_dom"/>
</dbReference>
<dbReference type="PROSITE" id="PS50018">
    <property type="entry name" value="RAS_GTPASE_ACTIV_2"/>
    <property type="match status" value="1"/>
</dbReference>
<feature type="compositionally biased region" description="Low complexity" evidence="2">
    <location>
        <begin position="603"/>
        <end position="617"/>
    </location>
</feature>
<dbReference type="CDD" id="cd05136">
    <property type="entry name" value="RasGAP_DAB2IP"/>
    <property type="match status" value="1"/>
</dbReference>
<dbReference type="AlphaFoldDB" id="A0A8R1I439"/>
<feature type="region of interest" description="Disordered" evidence="2">
    <location>
        <begin position="521"/>
        <end position="553"/>
    </location>
</feature>
<proteinExistence type="predicted"/>
<dbReference type="PANTHER" id="PTHR10194">
    <property type="entry name" value="RAS GTPASE-ACTIVATING PROTEINS"/>
    <property type="match status" value="1"/>
</dbReference>
<dbReference type="Pfam" id="PF00168">
    <property type="entry name" value="C2"/>
    <property type="match status" value="1"/>
</dbReference>
<dbReference type="SMART" id="SM00239">
    <property type="entry name" value="C2"/>
    <property type="match status" value="1"/>
</dbReference>